<dbReference type="SUPFAM" id="SSF52540">
    <property type="entry name" value="P-loop containing nucleoside triphosphate hydrolases"/>
    <property type="match status" value="1"/>
</dbReference>
<gene>
    <name evidence="3" type="ORF">EI983_18830</name>
</gene>
<evidence type="ECO:0000259" key="2">
    <source>
        <dbReference type="PROSITE" id="PS50110"/>
    </source>
</evidence>
<evidence type="ECO:0000256" key="1">
    <source>
        <dbReference type="PROSITE-ProRule" id="PRU00169"/>
    </source>
</evidence>
<name>A0A6I6IXM8_9RHOB</name>
<feature type="modified residue" description="4-aspartylphosphate" evidence="1">
    <location>
        <position position="57"/>
    </location>
</feature>
<dbReference type="PROSITE" id="PS50110">
    <property type="entry name" value="RESPONSE_REGULATORY"/>
    <property type="match status" value="1"/>
</dbReference>
<sequence length="381" mass="42412">MKLSNKTNILLINAEGTHQDDVAAHLTSKANCTLNRITPDQLPDQLSEDAADVVIIDLSKLENEEDRLLSEVRGQAPSIPLIVVSHELGSEAMRKLFKYNVEDWLNKPINGEELINAINASVRSNKASHNRVHAVVSCVGGAGASTIAVSMAGIAASNLFRKKADIALFDLDFSTGNCSYLLNMVSDVNLGNVVSSPRRIDSEFISVIQQRHDAGFFLYSFKRPELSTEMNGYELVLRLLDAVTLEHRHTFLDLPYYETDWKDEVLSAVNTCTLVTELNLPALKHTLDLVTRVKGLRGESFPVRVLINKSTRSLFSQRIGKRKLKELFDDTPFSFVSFDPGLIGEAADRGMLPDEISKRNSFTKSLTKYMKTIELNAEAER</sequence>
<dbReference type="InterPro" id="IPR001789">
    <property type="entry name" value="Sig_transdc_resp-reg_receiver"/>
</dbReference>
<proteinExistence type="predicted"/>
<evidence type="ECO:0000313" key="3">
    <source>
        <dbReference type="EMBL" id="QGY00208.1"/>
    </source>
</evidence>
<evidence type="ECO:0000313" key="4">
    <source>
        <dbReference type="Proteomes" id="UP000428330"/>
    </source>
</evidence>
<protein>
    <submittedName>
        <fullName evidence="3">Response regulator</fullName>
    </submittedName>
</protein>
<feature type="domain" description="Response regulatory" evidence="2">
    <location>
        <begin position="8"/>
        <end position="122"/>
    </location>
</feature>
<dbReference type="Gene3D" id="3.40.50.2300">
    <property type="match status" value="1"/>
</dbReference>
<dbReference type="RefSeq" id="WP_157708888.1">
    <property type="nucleotide sequence ID" value="NZ_CP034348.1"/>
</dbReference>
<keyword evidence="4" id="KW-1185">Reference proteome</keyword>
<dbReference type="InterPro" id="IPR011006">
    <property type="entry name" value="CheY-like_superfamily"/>
</dbReference>
<dbReference type="GO" id="GO:0000160">
    <property type="term" value="P:phosphorelay signal transduction system"/>
    <property type="evidence" value="ECO:0007669"/>
    <property type="project" value="InterPro"/>
</dbReference>
<organism evidence="3 4">
    <name type="scientific">Roseovarius faecimaris</name>
    <dbReference type="NCBI Taxonomy" id="2494550"/>
    <lineage>
        <taxon>Bacteria</taxon>
        <taxon>Pseudomonadati</taxon>
        <taxon>Pseudomonadota</taxon>
        <taxon>Alphaproteobacteria</taxon>
        <taxon>Rhodobacterales</taxon>
        <taxon>Roseobacteraceae</taxon>
        <taxon>Roseovarius</taxon>
    </lineage>
</organism>
<dbReference type="EMBL" id="CP034348">
    <property type="protein sequence ID" value="QGY00208.1"/>
    <property type="molecule type" value="Genomic_DNA"/>
</dbReference>
<dbReference type="InterPro" id="IPR027417">
    <property type="entry name" value="P-loop_NTPase"/>
</dbReference>
<accession>A0A6I6IXM8</accession>
<keyword evidence="1" id="KW-0597">Phosphoprotein</keyword>
<dbReference type="Proteomes" id="UP000428330">
    <property type="component" value="Chromosome"/>
</dbReference>
<dbReference type="Gene3D" id="3.40.50.300">
    <property type="entry name" value="P-loop containing nucleotide triphosphate hydrolases"/>
    <property type="match status" value="1"/>
</dbReference>
<dbReference type="OrthoDB" id="8281972at2"/>
<dbReference type="KEGG" id="rom:EI983_18830"/>
<dbReference type="SUPFAM" id="SSF52172">
    <property type="entry name" value="CheY-like"/>
    <property type="match status" value="1"/>
</dbReference>
<reference evidence="4" key="1">
    <citation type="submission" date="2018-12" db="EMBL/GenBank/DDBJ databases">
        <title>Complete genome sequence of Roseovarius sp. MME-070.</title>
        <authorList>
            <person name="Nam Y.-D."/>
            <person name="Kang J."/>
            <person name="Chung W.-H."/>
            <person name="Park Y.S."/>
        </authorList>
    </citation>
    <scope>NUCLEOTIDE SEQUENCE [LARGE SCALE GENOMIC DNA]</scope>
    <source>
        <strain evidence="4">MME-070</strain>
    </source>
</reference>
<dbReference type="AlphaFoldDB" id="A0A6I6IXM8"/>